<dbReference type="Proteomes" id="UP000095284">
    <property type="component" value="Unplaced"/>
</dbReference>
<dbReference type="PANTHER" id="PTHR22941">
    <property type="entry name" value="SERPENTINE RECEPTOR"/>
    <property type="match status" value="1"/>
</dbReference>
<dbReference type="AlphaFoldDB" id="A0A1I7SUP8"/>
<feature type="transmembrane region" description="Helical" evidence="1">
    <location>
        <begin position="250"/>
        <end position="270"/>
    </location>
</feature>
<dbReference type="OrthoDB" id="5908831at2759"/>
<keyword evidence="1" id="KW-0812">Transmembrane</keyword>
<evidence type="ECO:0000256" key="1">
    <source>
        <dbReference type="SAM" id="Phobius"/>
    </source>
</evidence>
<evidence type="ECO:0000313" key="4">
    <source>
        <dbReference type="Proteomes" id="UP000659654"/>
    </source>
</evidence>
<keyword evidence="1" id="KW-0472">Membrane</keyword>
<reference evidence="5" key="1">
    <citation type="submission" date="2016-11" db="UniProtKB">
        <authorList>
            <consortium name="WormBaseParasite"/>
        </authorList>
    </citation>
    <scope>IDENTIFICATION</scope>
</reference>
<feature type="transmembrane region" description="Helical" evidence="1">
    <location>
        <begin position="202"/>
        <end position="229"/>
    </location>
</feature>
<feature type="transmembrane region" description="Helical" evidence="1">
    <location>
        <begin position="12"/>
        <end position="37"/>
    </location>
</feature>
<feature type="transmembrane region" description="Helical" evidence="1">
    <location>
        <begin position="139"/>
        <end position="158"/>
    </location>
</feature>
<evidence type="ECO:0000313" key="3">
    <source>
        <dbReference type="Proteomes" id="UP000095284"/>
    </source>
</evidence>
<dbReference type="WBParaSite" id="BXY_1677100.1">
    <property type="protein sequence ID" value="BXY_1677100.1"/>
    <property type="gene ID" value="BXY_1677100"/>
</dbReference>
<keyword evidence="4" id="KW-1185">Reference proteome</keyword>
<dbReference type="Proteomes" id="UP000659654">
    <property type="component" value="Unassembled WGS sequence"/>
</dbReference>
<organism evidence="3 5">
    <name type="scientific">Bursaphelenchus xylophilus</name>
    <name type="common">Pinewood nematode worm</name>
    <name type="synonym">Aphelenchoides xylophilus</name>
    <dbReference type="NCBI Taxonomy" id="6326"/>
    <lineage>
        <taxon>Eukaryota</taxon>
        <taxon>Metazoa</taxon>
        <taxon>Ecdysozoa</taxon>
        <taxon>Nematoda</taxon>
        <taxon>Chromadorea</taxon>
        <taxon>Rhabditida</taxon>
        <taxon>Tylenchina</taxon>
        <taxon>Tylenchomorpha</taxon>
        <taxon>Aphelenchoidea</taxon>
        <taxon>Aphelenchoididae</taxon>
        <taxon>Bursaphelenchus</taxon>
    </lineage>
</organism>
<protein>
    <submittedName>
        <fullName evidence="2">(pine wood nematode) hypothetical protein</fullName>
    </submittedName>
</protein>
<gene>
    <name evidence="2" type="ORF">BXYJ_LOCUS12960</name>
</gene>
<dbReference type="InterPro" id="IPR053220">
    <property type="entry name" value="Nematode_rcpt-like_serp_H"/>
</dbReference>
<sequence>MIPSDVPAETEIVLYQVAFTFVFSLSIFIILLAGYIILNTGKNIKTYRWYLLAQLIASAIFDLVYWLKMPVELYSAKCIYSVGLLGETPLTTQNVQFVLIVFFGECKLLVLYAAIMYRYYHGLPPDTYPRLRVLVEPKIYKFALLFLVVQLPVVLSLVPSLPMPARQAVLRNRSPLLRDVYIKHPSLLCFEETTQNTKEFDVMFVFLTASYTFIIVTLIFMMSHLIYLTNQNKNRHNSTYRIQFMLFKSIRMQFFCMIVVTVIPLTYRALATSFEFRREATVLMAMCVLTCSHSVIDCALMIHYVRPYRQMLTHIVLKCLNGEMVSPGLVTINSRTSGTFGK</sequence>
<feature type="transmembrane region" description="Helical" evidence="1">
    <location>
        <begin position="97"/>
        <end position="119"/>
    </location>
</feature>
<accession>A0A1I7SUP8</accession>
<name>A0A1I7SUP8_BURXY</name>
<dbReference type="EMBL" id="CAJFCV020000005">
    <property type="protein sequence ID" value="CAG9125969.1"/>
    <property type="molecule type" value="Genomic_DNA"/>
</dbReference>
<keyword evidence="1" id="KW-1133">Transmembrane helix</keyword>
<dbReference type="Proteomes" id="UP000582659">
    <property type="component" value="Unassembled WGS sequence"/>
</dbReference>
<feature type="transmembrane region" description="Helical" evidence="1">
    <location>
        <begin position="282"/>
        <end position="305"/>
    </location>
</feature>
<dbReference type="EMBL" id="CAJFDI010000005">
    <property type="protein sequence ID" value="CAD5232869.1"/>
    <property type="molecule type" value="Genomic_DNA"/>
</dbReference>
<dbReference type="InterPro" id="IPR019422">
    <property type="entry name" value="7TM_GPCR_serpentine_rcpt_Srh"/>
</dbReference>
<feature type="transmembrane region" description="Helical" evidence="1">
    <location>
        <begin position="49"/>
        <end position="67"/>
    </location>
</feature>
<proteinExistence type="predicted"/>
<evidence type="ECO:0000313" key="2">
    <source>
        <dbReference type="EMBL" id="CAD5232869.1"/>
    </source>
</evidence>
<dbReference type="Pfam" id="PF10318">
    <property type="entry name" value="7TM_GPCR_Srh"/>
    <property type="match status" value="1"/>
</dbReference>
<reference evidence="2" key="2">
    <citation type="submission" date="2020-09" db="EMBL/GenBank/DDBJ databases">
        <authorList>
            <person name="Kikuchi T."/>
        </authorList>
    </citation>
    <scope>NUCLEOTIDE SEQUENCE</scope>
    <source>
        <strain evidence="2">Ka4C1</strain>
    </source>
</reference>
<evidence type="ECO:0000313" key="5">
    <source>
        <dbReference type="WBParaSite" id="BXY_1677100.1"/>
    </source>
</evidence>